<comment type="caution">
    <text evidence="12">The sequence shown here is derived from an EMBL/GenBank/DDBJ whole genome shotgun (WGS) entry which is preliminary data.</text>
</comment>
<comment type="similarity">
    <text evidence="2">Belongs to the paired homeobox family.</text>
</comment>
<keyword evidence="15" id="KW-1185">Reference proteome</keyword>
<dbReference type="InterPro" id="IPR043182">
    <property type="entry name" value="PAIRED_DNA-bd_dom"/>
</dbReference>
<evidence type="ECO:0000256" key="2">
    <source>
        <dbReference type="ARBA" id="ARBA00005733"/>
    </source>
</evidence>
<comment type="subcellular location">
    <subcellularLocation>
        <location evidence="1">Nucleus</location>
    </subcellularLocation>
</comment>
<dbReference type="GO" id="GO:0000981">
    <property type="term" value="F:DNA-binding transcription factor activity, RNA polymerase II-specific"/>
    <property type="evidence" value="ECO:0007669"/>
    <property type="project" value="TreeGrafter"/>
</dbReference>
<dbReference type="FunFam" id="1.10.10.10:FF:000003">
    <property type="entry name" value="Paired box protein Pax-6"/>
    <property type="match status" value="1"/>
</dbReference>
<feature type="compositionally biased region" description="Low complexity" evidence="9">
    <location>
        <begin position="244"/>
        <end position="261"/>
    </location>
</feature>
<name>A0A813ZUJ8_9BILA</name>
<protein>
    <recommendedName>
        <fullName evidence="10">Paired domain-containing protein</fullName>
    </recommendedName>
</protein>
<feature type="compositionally biased region" description="Basic residues" evidence="9">
    <location>
        <begin position="65"/>
        <end position="76"/>
    </location>
</feature>
<dbReference type="EMBL" id="CAJNOQ010001563">
    <property type="protein sequence ID" value="CAF0903446.1"/>
    <property type="molecule type" value="Genomic_DNA"/>
</dbReference>
<dbReference type="InterPro" id="IPR001356">
    <property type="entry name" value="HD"/>
</dbReference>
<keyword evidence="3" id="KW-0217">Developmental protein</keyword>
<dbReference type="EMBL" id="CAJOBC010001563">
    <property type="protein sequence ID" value="CAF3685635.1"/>
    <property type="molecule type" value="Genomic_DNA"/>
</dbReference>
<dbReference type="GO" id="GO:0000978">
    <property type="term" value="F:RNA polymerase II cis-regulatory region sequence-specific DNA binding"/>
    <property type="evidence" value="ECO:0007669"/>
    <property type="project" value="TreeGrafter"/>
</dbReference>
<proteinExistence type="inferred from homology"/>
<feature type="compositionally biased region" description="Polar residues" evidence="9">
    <location>
        <begin position="1"/>
        <end position="12"/>
    </location>
</feature>
<feature type="compositionally biased region" description="Polar residues" evidence="9">
    <location>
        <begin position="48"/>
        <end position="64"/>
    </location>
</feature>
<feature type="domain" description="Paired" evidence="10">
    <location>
        <begin position="85"/>
        <end position="211"/>
    </location>
</feature>
<dbReference type="FunFam" id="1.10.10.10:FF:000013">
    <property type="entry name" value="Paired box 8 isoform 1"/>
    <property type="match status" value="1"/>
</dbReference>
<evidence type="ECO:0000256" key="3">
    <source>
        <dbReference type="ARBA" id="ARBA00022473"/>
    </source>
</evidence>
<dbReference type="Proteomes" id="UP000663829">
    <property type="component" value="Unassembled WGS sequence"/>
</dbReference>
<dbReference type="PRINTS" id="PR00027">
    <property type="entry name" value="PAIREDBOX"/>
</dbReference>
<organism evidence="12 15">
    <name type="scientific">Didymodactylos carnosus</name>
    <dbReference type="NCBI Taxonomy" id="1234261"/>
    <lineage>
        <taxon>Eukaryota</taxon>
        <taxon>Metazoa</taxon>
        <taxon>Spiralia</taxon>
        <taxon>Gnathifera</taxon>
        <taxon>Rotifera</taxon>
        <taxon>Eurotatoria</taxon>
        <taxon>Bdelloidea</taxon>
        <taxon>Philodinida</taxon>
        <taxon>Philodinidae</taxon>
        <taxon>Didymodactylos</taxon>
    </lineage>
</organism>
<evidence type="ECO:0000313" key="12">
    <source>
        <dbReference type="EMBL" id="CAF0903446.1"/>
    </source>
</evidence>
<reference evidence="12" key="1">
    <citation type="submission" date="2021-02" db="EMBL/GenBank/DDBJ databases">
        <authorList>
            <person name="Nowell W R."/>
        </authorList>
    </citation>
    <scope>NUCLEOTIDE SEQUENCE</scope>
</reference>
<dbReference type="Gene3D" id="1.10.10.60">
    <property type="entry name" value="Homeodomain-like"/>
    <property type="match status" value="1"/>
</dbReference>
<dbReference type="SMART" id="SM00351">
    <property type="entry name" value="PAX"/>
    <property type="match status" value="1"/>
</dbReference>
<feature type="region of interest" description="Disordered" evidence="9">
    <location>
        <begin position="218"/>
        <end position="261"/>
    </location>
</feature>
<dbReference type="EMBL" id="CAJNOK010000514">
    <property type="protein sequence ID" value="CAF0758622.1"/>
    <property type="molecule type" value="Genomic_DNA"/>
</dbReference>
<dbReference type="InterPro" id="IPR036388">
    <property type="entry name" value="WH-like_DNA-bd_sf"/>
</dbReference>
<evidence type="ECO:0000256" key="8">
    <source>
        <dbReference type="ARBA" id="ARBA00023242"/>
    </source>
</evidence>
<evidence type="ECO:0000256" key="4">
    <source>
        <dbReference type="ARBA" id="ARBA00022724"/>
    </source>
</evidence>
<dbReference type="PANTHER" id="PTHR45636:SF31">
    <property type="entry name" value="PAIRED BOX PROTEIN 2 HOMOLOG-RELATED"/>
    <property type="match status" value="1"/>
</dbReference>
<evidence type="ECO:0000256" key="9">
    <source>
        <dbReference type="SAM" id="MobiDB-lite"/>
    </source>
</evidence>
<sequence length="541" mass="60766">MDPNNGTYTNLTDRNHHHHHHHHNHADSYEFGDSTSPFNFEENYANTNETNINSENLTNDNNNGTKKRKSARSSRHSSKENSDESHGGINQLGGLFVNGRPLPDVVRQQIVNLAQQGIRPCDISRQLKVSHGCVSKILGRFQQTGSIRPGVIGGSKPKVATPKVIDAITQYKKNQPTMFAWEIKEKLVTERICDTKTVPSVSSINRCIYRIVRTKADKQKNGSQQTSHQEHNTNSNSNQGNYLSNTSSNSSTSSFHQEDLQQQQTTVAQMVALNQRSQQIQRQPTQVTIDIGGTTWTTIENTYQKDANDNILIAITQDKVEILEHFFHENPFAEYTQMDEIQQRTQLDEQIIKHYFDSARLNWQNGAPIHSYYHQPPESPYMNNVPTNQGVHSHQCLADRLGVGIVPPLSPSSQITFQQLSILQPASPNHSNITDIDADETNVDGESVIVQQQQQQSNNSQNSLSSAITVSTADFQTFFNPTIVDYETLTQPTNGVTYADLTPVITCTPLPSFETLNRSECYFYSQPPPDVWRFANDDSGS</sequence>
<dbReference type="CDD" id="cd00086">
    <property type="entry name" value="homeodomain"/>
    <property type="match status" value="1"/>
</dbReference>
<keyword evidence="6" id="KW-0238">DNA-binding</keyword>
<evidence type="ECO:0000256" key="1">
    <source>
        <dbReference type="ARBA" id="ARBA00004123"/>
    </source>
</evidence>
<dbReference type="AlphaFoldDB" id="A0A813ZUJ8"/>
<dbReference type="EMBL" id="CAJOBA010000514">
    <property type="protein sequence ID" value="CAF3538210.1"/>
    <property type="molecule type" value="Genomic_DNA"/>
</dbReference>
<feature type="compositionally biased region" description="Polar residues" evidence="9">
    <location>
        <begin position="221"/>
        <end position="243"/>
    </location>
</feature>
<dbReference type="PANTHER" id="PTHR45636">
    <property type="entry name" value="PAIRED BOX PROTEIN PAX-6-RELATED-RELATED"/>
    <property type="match status" value="1"/>
</dbReference>
<dbReference type="CDD" id="cd00131">
    <property type="entry name" value="PAX"/>
    <property type="match status" value="1"/>
</dbReference>
<dbReference type="Proteomes" id="UP000682733">
    <property type="component" value="Unassembled WGS sequence"/>
</dbReference>
<dbReference type="InterPro" id="IPR043565">
    <property type="entry name" value="PAX_fam"/>
</dbReference>
<dbReference type="SUPFAM" id="SSF46689">
    <property type="entry name" value="Homeodomain-like"/>
    <property type="match status" value="2"/>
</dbReference>
<keyword evidence="7" id="KW-0804">Transcription</keyword>
<evidence type="ECO:0000256" key="7">
    <source>
        <dbReference type="ARBA" id="ARBA00023163"/>
    </source>
</evidence>
<feature type="region of interest" description="Disordered" evidence="9">
    <location>
        <begin position="1"/>
        <end position="34"/>
    </location>
</feature>
<dbReference type="Proteomes" id="UP000677228">
    <property type="component" value="Unassembled WGS sequence"/>
</dbReference>
<evidence type="ECO:0000313" key="11">
    <source>
        <dbReference type="EMBL" id="CAF0758622.1"/>
    </source>
</evidence>
<dbReference type="InterPro" id="IPR009057">
    <property type="entry name" value="Homeodomain-like_sf"/>
</dbReference>
<dbReference type="PROSITE" id="PS51057">
    <property type="entry name" value="PAIRED_2"/>
    <property type="match status" value="1"/>
</dbReference>
<dbReference type="GO" id="GO:0005634">
    <property type="term" value="C:nucleus"/>
    <property type="evidence" value="ECO:0007669"/>
    <property type="project" value="UniProtKB-SubCell"/>
</dbReference>
<evidence type="ECO:0000313" key="15">
    <source>
        <dbReference type="Proteomes" id="UP000663829"/>
    </source>
</evidence>
<dbReference type="Pfam" id="PF00292">
    <property type="entry name" value="PAX"/>
    <property type="match status" value="1"/>
</dbReference>
<evidence type="ECO:0000313" key="14">
    <source>
        <dbReference type="EMBL" id="CAF3685635.1"/>
    </source>
</evidence>
<dbReference type="InterPro" id="IPR001523">
    <property type="entry name" value="Paired_dom"/>
</dbReference>
<keyword evidence="4" id="KW-0563">Paired box</keyword>
<gene>
    <name evidence="12" type="ORF">GPM918_LOCUS8761</name>
    <name evidence="11" type="ORF">OVA965_LOCUS2427</name>
    <name evidence="14" type="ORF">SRO942_LOCUS8763</name>
    <name evidence="13" type="ORF">TMI583_LOCUS2427</name>
</gene>
<evidence type="ECO:0000259" key="10">
    <source>
        <dbReference type="PROSITE" id="PS51057"/>
    </source>
</evidence>
<dbReference type="OrthoDB" id="9984168at2759"/>
<dbReference type="Gene3D" id="1.10.10.10">
    <property type="entry name" value="Winged helix-like DNA-binding domain superfamily/Winged helix DNA-binding domain"/>
    <property type="match status" value="2"/>
</dbReference>
<feature type="compositionally biased region" description="Basic and acidic residues" evidence="9">
    <location>
        <begin position="77"/>
        <end position="86"/>
    </location>
</feature>
<evidence type="ECO:0000256" key="6">
    <source>
        <dbReference type="ARBA" id="ARBA00023125"/>
    </source>
</evidence>
<keyword evidence="5" id="KW-0805">Transcription regulation</keyword>
<accession>A0A813ZUJ8</accession>
<evidence type="ECO:0000313" key="13">
    <source>
        <dbReference type="EMBL" id="CAF3538210.1"/>
    </source>
</evidence>
<keyword evidence="8" id="KW-0539">Nucleus</keyword>
<feature type="region of interest" description="Disordered" evidence="9">
    <location>
        <begin position="48"/>
        <end position="94"/>
    </location>
</feature>
<dbReference type="Proteomes" id="UP000681722">
    <property type="component" value="Unassembled WGS sequence"/>
</dbReference>
<feature type="compositionally biased region" description="Basic residues" evidence="9">
    <location>
        <begin position="15"/>
        <end position="24"/>
    </location>
</feature>
<evidence type="ECO:0000256" key="5">
    <source>
        <dbReference type="ARBA" id="ARBA00023015"/>
    </source>
</evidence>
<dbReference type="PROSITE" id="PS00034">
    <property type="entry name" value="PAIRED_1"/>
    <property type="match status" value="1"/>
</dbReference>